<dbReference type="KEGG" id="pdh:B9T62_21030"/>
<dbReference type="AlphaFoldDB" id="A0A2Z2KIM0"/>
<dbReference type="RefSeq" id="WP_087917067.1">
    <property type="nucleotide sequence ID" value="NZ_CP021780.1"/>
</dbReference>
<gene>
    <name evidence="2" type="ORF">B9T62_21030</name>
</gene>
<protein>
    <recommendedName>
        <fullName evidence="4">DUF4227 domain-containing protein</fullName>
    </recommendedName>
</protein>
<feature type="transmembrane region" description="Helical" evidence="1">
    <location>
        <begin position="12"/>
        <end position="32"/>
    </location>
</feature>
<accession>A0A2Z2KIM0</accession>
<dbReference type="Proteomes" id="UP000249890">
    <property type="component" value="Chromosome"/>
</dbReference>
<evidence type="ECO:0000313" key="2">
    <source>
        <dbReference type="EMBL" id="ASA23070.1"/>
    </source>
</evidence>
<reference evidence="2 3" key="1">
    <citation type="submission" date="2017-06" db="EMBL/GenBank/DDBJ databases">
        <title>Complete genome sequence of Paenibacillus donghaensis KCTC 13049T isolated from East Sea sediment, South Korea.</title>
        <authorList>
            <person name="Jung B.K."/>
            <person name="Hong S.-J."/>
            <person name="Shin J.-H."/>
        </authorList>
    </citation>
    <scope>NUCLEOTIDE SEQUENCE [LARGE SCALE GENOMIC DNA]</scope>
    <source>
        <strain evidence="2 3">KCTC 13049</strain>
    </source>
</reference>
<name>A0A2Z2KIM0_9BACL</name>
<proteinExistence type="predicted"/>
<evidence type="ECO:0000313" key="3">
    <source>
        <dbReference type="Proteomes" id="UP000249890"/>
    </source>
</evidence>
<keyword evidence="3" id="KW-1185">Reference proteome</keyword>
<dbReference type="Pfam" id="PF14004">
    <property type="entry name" value="DUF4227"/>
    <property type="match status" value="1"/>
</dbReference>
<keyword evidence="1" id="KW-0472">Membrane</keyword>
<dbReference type="EMBL" id="CP021780">
    <property type="protein sequence ID" value="ASA23070.1"/>
    <property type="molecule type" value="Genomic_DNA"/>
</dbReference>
<dbReference type="InterPro" id="IPR025321">
    <property type="entry name" value="DUF4227"/>
</dbReference>
<keyword evidence="1" id="KW-1133">Transmembrane helix</keyword>
<organism evidence="2 3">
    <name type="scientific">Paenibacillus donghaensis</name>
    <dbReference type="NCBI Taxonomy" id="414771"/>
    <lineage>
        <taxon>Bacteria</taxon>
        <taxon>Bacillati</taxon>
        <taxon>Bacillota</taxon>
        <taxon>Bacilli</taxon>
        <taxon>Bacillales</taxon>
        <taxon>Paenibacillaceae</taxon>
        <taxon>Paenibacillus</taxon>
    </lineage>
</organism>
<dbReference type="OrthoDB" id="2691647at2"/>
<keyword evidence="1" id="KW-0812">Transmembrane</keyword>
<evidence type="ECO:0000256" key="1">
    <source>
        <dbReference type="SAM" id="Phobius"/>
    </source>
</evidence>
<sequence length="77" mass="8911">MIISIPKTVRRMYLFILFIALSWLIYSVMSWVGEWISPADNYGIPEGTAVKAFQNVHQGGDGLSTGERLRFYYWYGE</sequence>
<evidence type="ECO:0008006" key="4">
    <source>
        <dbReference type="Google" id="ProtNLM"/>
    </source>
</evidence>